<gene>
    <name evidence="2" type="ordered locus">AFE_2039</name>
</gene>
<name>B7J4Q0_ACIF2</name>
<keyword evidence="1" id="KW-0472">Membrane</keyword>
<dbReference type="STRING" id="243159.AFE_2039"/>
<dbReference type="HOGENOM" id="CLU_3094484_0_0_6"/>
<dbReference type="KEGG" id="afr:AFE_2039"/>
<keyword evidence="3" id="KW-1185">Reference proteome</keyword>
<evidence type="ECO:0000313" key="2">
    <source>
        <dbReference type="EMBL" id="ACK79922.1"/>
    </source>
</evidence>
<feature type="transmembrane region" description="Helical" evidence="1">
    <location>
        <begin position="20"/>
        <end position="37"/>
    </location>
</feature>
<evidence type="ECO:0000313" key="3">
    <source>
        <dbReference type="Proteomes" id="UP000001362"/>
    </source>
</evidence>
<dbReference type="AlphaFoldDB" id="B7J4Q0"/>
<reference evidence="2 3" key="1">
    <citation type="journal article" date="2008" name="BMC Genomics">
        <title>Acidithiobacillus ferrooxidans metabolism: from genome sequence to industrial applications.</title>
        <authorList>
            <person name="Valdes J."/>
            <person name="Pedroso I."/>
            <person name="Quatrini R."/>
            <person name="Dodson R.J."/>
            <person name="Tettelin H."/>
            <person name="Blake R.II."/>
            <person name="Eisen J.A."/>
            <person name="Holmes D.S."/>
        </authorList>
    </citation>
    <scope>NUCLEOTIDE SEQUENCE [LARGE SCALE GENOMIC DNA]</scope>
    <source>
        <strain evidence="3">ATCC 23270 / DSM 14882 / CIP 104768 / NCIMB 8455</strain>
    </source>
</reference>
<organism evidence="2 3">
    <name type="scientific">Acidithiobacillus ferrooxidans (strain ATCC 23270 / DSM 14882 / CIP 104768 / NCIMB 8455)</name>
    <name type="common">Ferrobacillus ferrooxidans (strain ATCC 23270)</name>
    <dbReference type="NCBI Taxonomy" id="243159"/>
    <lineage>
        <taxon>Bacteria</taxon>
        <taxon>Pseudomonadati</taxon>
        <taxon>Pseudomonadota</taxon>
        <taxon>Acidithiobacillia</taxon>
        <taxon>Acidithiobacillales</taxon>
        <taxon>Acidithiobacillaceae</taxon>
        <taxon>Acidithiobacillus</taxon>
    </lineage>
</organism>
<proteinExistence type="predicted"/>
<evidence type="ECO:0000256" key="1">
    <source>
        <dbReference type="SAM" id="Phobius"/>
    </source>
</evidence>
<dbReference type="PaxDb" id="243159-AFE_2039"/>
<dbReference type="EMBL" id="CP001219">
    <property type="protein sequence ID" value="ACK79922.1"/>
    <property type="molecule type" value="Genomic_DNA"/>
</dbReference>
<accession>B7J4Q0</accession>
<protein>
    <submittedName>
        <fullName evidence="2">Uncharacterized protein</fullName>
    </submittedName>
</protein>
<dbReference type="Proteomes" id="UP000001362">
    <property type="component" value="Chromosome"/>
</dbReference>
<keyword evidence="1" id="KW-1133">Transmembrane helix</keyword>
<keyword evidence="1" id="KW-0812">Transmembrane</keyword>
<sequence>MFQRVVSGAFLPIFFRRSTVWLFFSNAFWAVAGSSILDKDYVFHFLLLIIA</sequence>